<feature type="domain" description="Erythromycin biosynthesis protein CIII-like C-terminal" evidence="2">
    <location>
        <begin position="281"/>
        <end position="382"/>
    </location>
</feature>
<dbReference type="Pfam" id="PF06722">
    <property type="entry name" value="EryCIII-like_C"/>
    <property type="match status" value="1"/>
</dbReference>
<dbReference type="Gene3D" id="3.40.50.2000">
    <property type="entry name" value="Glycogen Phosphorylase B"/>
    <property type="match status" value="2"/>
</dbReference>
<dbReference type="GO" id="GO:0033072">
    <property type="term" value="P:vancomycin biosynthetic process"/>
    <property type="evidence" value="ECO:0007669"/>
    <property type="project" value="UniProtKB-ARBA"/>
</dbReference>
<dbReference type="SUPFAM" id="SSF53756">
    <property type="entry name" value="UDP-Glycosyltransferase/glycogen phosphorylase"/>
    <property type="match status" value="1"/>
</dbReference>
<evidence type="ECO:0000313" key="4">
    <source>
        <dbReference type="Proteomes" id="UP000277671"/>
    </source>
</evidence>
<dbReference type="OrthoDB" id="3253247at2"/>
<dbReference type="PANTHER" id="PTHR48050:SF13">
    <property type="entry name" value="STEROL 3-BETA-GLUCOSYLTRANSFERASE UGT80A2"/>
    <property type="match status" value="1"/>
</dbReference>
<dbReference type="Proteomes" id="UP000277671">
    <property type="component" value="Unassembled WGS sequence"/>
</dbReference>
<keyword evidence="4" id="KW-1185">Reference proteome</keyword>
<dbReference type="InterPro" id="IPR010610">
    <property type="entry name" value="EryCIII-like_C"/>
</dbReference>
<dbReference type="InterPro" id="IPR004276">
    <property type="entry name" value="GlycoTrans_28_N"/>
</dbReference>
<dbReference type="CDD" id="cd03784">
    <property type="entry name" value="GT1_Gtf-like"/>
    <property type="match status" value="1"/>
</dbReference>
<dbReference type="InterPro" id="IPR002213">
    <property type="entry name" value="UDP_glucos_trans"/>
</dbReference>
<dbReference type="Pfam" id="PF03033">
    <property type="entry name" value="Glyco_transf_28"/>
    <property type="match status" value="1"/>
</dbReference>
<accession>A0A495JTV6</accession>
<feature type="domain" description="Glycosyltransferase family 28 N-terminal" evidence="1">
    <location>
        <begin position="4"/>
        <end position="57"/>
    </location>
</feature>
<dbReference type="InterPro" id="IPR050426">
    <property type="entry name" value="Glycosyltransferase_28"/>
</dbReference>
<protein>
    <submittedName>
        <fullName evidence="3">UDP:flavonoid glycosyltransferase YjiC (YdhE family)</fullName>
    </submittedName>
</protein>
<evidence type="ECO:0000313" key="3">
    <source>
        <dbReference type="EMBL" id="RKR92261.1"/>
    </source>
</evidence>
<dbReference type="EMBL" id="RBKT01000001">
    <property type="protein sequence ID" value="RKR92261.1"/>
    <property type="molecule type" value="Genomic_DNA"/>
</dbReference>
<evidence type="ECO:0000259" key="2">
    <source>
        <dbReference type="Pfam" id="PF06722"/>
    </source>
</evidence>
<dbReference type="AlphaFoldDB" id="A0A495JTV6"/>
<reference evidence="3 4" key="1">
    <citation type="submission" date="2018-10" db="EMBL/GenBank/DDBJ databases">
        <title>Sequencing the genomes of 1000 actinobacteria strains.</title>
        <authorList>
            <person name="Klenk H.-P."/>
        </authorList>
    </citation>
    <scope>NUCLEOTIDE SEQUENCE [LARGE SCALE GENOMIC DNA]</scope>
    <source>
        <strain evidence="3 4">DSM 45175</strain>
    </source>
</reference>
<keyword evidence="3" id="KW-0808">Transferase</keyword>
<dbReference type="RefSeq" id="WP_121160289.1">
    <property type="nucleotide sequence ID" value="NZ_RBKT01000001.1"/>
</dbReference>
<dbReference type="GO" id="GO:0008194">
    <property type="term" value="F:UDP-glycosyltransferase activity"/>
    <property type="evidence" value="ECO:0007669"/>
    <property type="project" value="InterPro"/>
</dbReference>
<dbReference type="GO" id="GO:0016758">
    <property type="term" value="F:hexosyltransferase activity"/>
    <property type="evidence" value="ECO:0007669"/>
    <property type="project" value="InterPro"/>
</dbReference>
<comment type="caution">
    <text evidence="3">The sequence shown here is derived from an EMBL/GenBank/DDBJ whole genome shotgun (WGS) entry which is preliminary data.</text>
</comment>
<dbReference type="GO" id="GO:0005975">
    <property type="term" value="P:carbohydrate metabolic process"/>
    <property type="evidence" value="ECO:0007669"/>
    <property type="project" value="InterPro"/>
</dbReference>
<gene>
    <name evidence="3" type="ORF">BDK92_6699</name>
</gene>
<dbReference type="PANTHER" id="PTHR48050">
    <property type="entry name" value="STEROL 3-BETA-GLUCOSYLTRANSFERASE"/>
    <property type="match status" value="1"/>
</dbReference>
<proteinExistence type="predicted"/>
<organism evidence="3 4">
    <name type="scientific">Micromonospora pisi</name>
    <dbReference type="NCBI Taxonomy" id="589240"/>
    <lineage>
        <taxon>Bacteria</taxon>
        <taxon>Bacillati</taxon>
        <taxon>Actinomycetota</taxon>
        <taxon>Actinomycetes</taxon>
        <taxon>Micromonosporales</taxon>
        <taxon>Micromonosporaceae</taxon>
        <taxon>Micromonospora</taxon>
    </lineage>
</organism>
<name>A0A495JTV6_9ACTN</name>
<sequence length="407" mass="43792">MATVLLVSHGTHGDVWPMIHLGAGLRGRGHAVTLLTHTPYGDPVRRAGLRFVPIDTAEEYAAYLEDARRILLSRVGSPSPPDLLAHYHRTNLFGQLRAEVEHLCELTVPGETVLVGRHTSGLAPLIAGQLRDVPVAWVAMTPAQHLLLPVTEHLHRTALAGPINQLRAGFGLGPVDDWGTFLGSADLQLGLWPRWFDAAGDPTPDRVAKVGFLLDSAGSPDPEPVPPEVAELLSGEVPPVLVAGSSGQMLLHDFYSAAVPAALDAGRTVLLVSPYRELLPATLPTGVHWFRWLPYGSVMPRVAVVVHHGGTGTIARCLAAGVPQLVLAHSFDQPDTGARLRRLGVGEWLPSTQWEPARATALMRRLLDGRDYRDRALRLRAAVGTASVDQASRRIEALLTPADATAR</sequence>
<evidence type="ECO:0000259" key="1">
    <source>
        <dbReference type="Pfam" id="PF03033"/>
    </source>
</evidence>